<name>A0ABT4S3X4_9ACTN</name>
<dbReference type="SUPFAM" id="SSF49299">
    <property type="entry name" value="PKD domain"/>
    <property type="match status" value="1"/>
</dbReference>
<dbReference type="InterPro" id="IPR013783">
    <property type="entry name" value="Ig-like_fold"/>
</dbReference>
<dbReference type="InterPro" id="IPR035986">
    <property type="entry name" value="PKD_dom_sf"/>
</dbReference>
<protein>
    <submittedName>
        <fullName evidence="4">PKD domain-containing protein</fullName>
    </submittedName>
</protein>
<gene>
    <name evidence="4" type="ORF">OUY22_00595</name>
</gene>
<dbReference type="CDD" id="cd00146">
    <property type="entry name" value="PKD"/>
    <property type="match status" value="1"/>
</dbReference>
<organism evidence="4 5">
    <name type="scientific">Nonomuraea corallina</name>
    <dbReference type="NCBI Taxonomy" id="2989783"/>
    <lineage>
        <taxon>Bacteria</taxon>
        <taxon>Bacillati</taxon>
        <taxon>Actinomycetota</taxon>
        <taxon>Actinomycetes</taxon>
        <taxon>Streptosporangiales</taxon>
        <taxon>Streptosporangiaceae</taxon>
        <taxon>Nonomuraea</taxon>
    </lineage>
</organism>
<proteinExistence type="predicted"/>
<dbReference type="Pfam" id="PF18911">
    <property type="entry name" value="PKD_4"/>
    <property type="match status" value="1"/>
</dbReference>
<dbReference type="InterPro" id="IPR000601">
    <property type="entry name" value="PKD_dom"/>
</dbReference>
<dbReference type="SUPFAM" id="SSF56219">
    <property type="entry name" value="DNase I-like"/>
    <property type="match status" value="1"/>
</dbReference>
<dbReference type="PROSITE" id="PS50093">
    <property type="entry name" value="PKD"/>
    <property type="match status" value="1"/>
</dbReference>
<dbReference type="Gene3D" id="2.60.40.10">
    <property type="entry name" value="Immunoglobulins"/>
    <property type="match status" value="2"/>
</dbReference>
<feature type="signal peptide" evidence="2">
    <location>
        <begin position="1"/>
        <end position="29"/>
    </location>
</feature>
<dbReference type="EMBL" id="JAPNNL010000002">
    <property type="protein sequence ID" value="MDA0631899.1"/>
    <property type="molecule type" value="Genomic_DNA"/>
</dbReference>
<keyword evidence="2" id="KW-0732">Signal</keyword>
<evidence type="ECO:0000313" key="5">
    <source>
        <dbReference type="Proteomes" id="UP001144036"/>
    </source>
</evidence>
<evidence type="ECO:0000256" key="2">
    <source>
        <dbReference type="SAM" id="SignalP"/>
    </source>
</evidence>
<evidence type="ECO:0000259" key="3">
    <source>
        <dbReference type="PROSITE" id="PS50093"/>
    </source>
</evidence>
<reference evidence="4" key="1">
    <citation type="submission" date="2022-11" db="EMBL/GenBank/DDBJ databases">
        <title>Nonomuraea corallina sp. nov., a new species of the genus Nonomuraea isolated from sea side sediment in Thai sea.</title>
        <authorList>
            <person name="Ngamcharungchit C."/>
            <person name="Matsumoto A."/>
            <person name="Suriyachadkun C."/>
            <person name="Panbangred W."/>
            <person name="Inahashi Y."/>
            <person name="Intra B."/>
        </authorList>
    </citation>
    <scope>NUCLEOTIDE SEQUENCE</scope>
    <source>
        <strain evidence="4">MCN248</strain>
    </source>
</reference>
<comment type="caution">
    <text evidence="4">The sequence shown here is derived from an EMBL/GenBank/DDBJ whole genome shotgun (WGS) entry which is preliminary data.</text>
</comment>
<evidence type="ECO:0000313" key="4">
    <source>
        <dbReference type="EMBL" id="MDA0631899.1"/>
    </source>
</evidence>
<dbReference type="InterPro" id="IPR005135">
    <property type="entry name" value="Endo/exonuclease/phosphatase"/>
</dbReference>
<sequence>MPGELRGVLVTVLAAMMVMATFGALPAQAEVVEIQIGQFNMAGGNDDHGHKGDEAPDALVRSIQDRNPAFITIQEGCEDWLERLDDQLPAYSVQFDVILSGGGTPANCKHPSPFGNAIIYRDDLGIDTRPAGYSLGSPAGFERREMLCVASAARKFVICSAHLTPGGSDEDTEAREGEAAQAKKILDTEYAGYTKFLGGDINAEPGEDALDSFYHSGYGSGANGEFKEVDSPCRNVITERIIIETPFPVVIPCRSGESTHGNIFTRKKIDYLFVSPDIHVRDADVTYALHSDHDPLWADITVDLSTPGGGGGGGTDPVNLPPDVDAGPNVTGDEGQAVELAGSVLDREDGVTTQWTYTPLDRTDPGAGCSFSAPQALRTTITCTDDGLYAAELTADDGVNPPVRDTALVRIANAAPVLTLTGPRPWQVFRAGTQVPLTAEFTDTGANDSHTCEVDWDDGSTDRYAADGSCDRAHTFTAPGMYTIKVKVADDDGATDTAEVMVVVYDPEAGFVTGSGAFEGGRFALNPKYGPHDEGPAPGQGRLKADLPDIAISSTALEWLVVTPQGGAAVKGASGDHGFVAYLTDEPDGFRLVVWRLSDGSHPDGEIVYDNRDGASYDLDHAEPPAGDKGSIRIHR</sequence>
<accession>A0ABT4S3X4</accession>
<feature type="domain" description="PKD" evidence="3">
    <location>
        <begin position="435"/>
        <end position="504"/>
    </location>
</feature>
<dbReference type="Gene3D" id="3.60.10.10">
    <property type="entry name" value="Endonuclease/exonuclease/phosphatase"/>
    <property type="match status" value="1"/>
</dbReference>
<dbReference type="Proteomes" id="UP001144036">
    <property type="component" value="Unassembled WGS sequence"/>
</dbReference>
<evidence type="ECO:0000256" key="1">
    <source>
        <dbReference type="SAM" id="MobiDB-lite"/>
    </source>
</evidence>
<feature type="region of interest" description="Disordered" evidence="1">
    <location>
        <begin position="615"/>
        <end position="636"/>
    </location>
</feature>
<dbReference type="Pfam" id="PF03372">
    <property type="entry name" value="Exo_endo_phos"/>
    <property type="match status" value="1"/>
</dbReference>
<feature type="chain" id="PRO_5045409209" evidence="2">
    <location>
        <begin position="30"/>
        <end position="636"/>
    </location>
</feature>
<keyword evidence="5" id="KW-1185">Reference proteome</keyword>
<dbReference type="InterPro" id="IPR036691">
    <property type="entry name" value="Endo/exonu/phosph_ase_sf"/>
</dbReference>
<dbReference type="RefSeq" id="WP_270152617.1">
    <property type="nucleotide sequence ID" value="NZ_JAPNNL010000002.1"/>
</dbReference>